<dbReference type="EMBL" id="CAKLPX010000002">
    <property type="protein sequence ID" value="CAH0991953.1"/>
    <property type="molecule type" value="Genomic_DNA"/>
</dbReference>
<proteinExistence type="inferred from homology"/>
<evidence type="ECO:0000313" key="3">
    <source>
        <dbReference type="EMBL" id="CAH0991953.1"/>
    </source>
</evidence>
<accession>A0ABN8EHM9</accession>
<dbReference type="Gene3D" id="2.30.110.10">
    <property type="entry name" value="Electron Transport, Fmn-binding Protein, Chain A"/>
    <property type="match status" value="1"/>
</dbReference>
<organism evidence="3 4">
    <name type="scientific">Sinobacterium norvegicum</name>
    <dbReference type="NCBI Taxonomy" id="1641715"/>
    <lineage>
        <taxon>Bacteria</taxon>
        <taxon>Pseudomonadati</taxon>
        <taxon>Pseudomonadota</taxon>
        <taxon>Gammaproteobacteria</taxon>
        <taxon>Cellvibrionales</taxon>
        <taxon>Spongiibacteraceae</taxon>
        <taxon>Sinobacterium</taxon>
    </lineage>
</organism>
<evidence type="ECO:0000256" key="2">
    <source>
        <dbReference type="ARBA" id="ARBA00049106"/>
    </source>
</evidence>
<evidence type="ECO:0000313" key="4">
    <source>
        <dbReference type="Proteomes" id="UP000838100"/>
    </source>
</evidence>
<protein>
    <submittedName>
        <fullName evidence="3">Deazaflavin-dependent nitroreductase</fullName>
        <ecNumber evidence="3">1.-.-.-</ecNumber>
    </submittedName>
</protein>
<dbReference type="NCBIfam" id="TIGR00026">
    <property type="entry name" value="hi_GC_TIGR00026"/>
    <property type="match status" value="1"/>
</dbReference>
<dbReference type="PANTHER" id="PTHR39428:SF3">
    <property type="entry name" value="DEAZAFLAVIN-DEPENDENT NITROREDUCTASE"/>
    <property type="match status" value="1"/>
</dbReference>
<evidence type="ECO:0000256" key="1">
    <source>
        <dbReference type="ARBA" id="ARBA00008710"/>
    </source>
</evidence>
<dbReference type="Proteomes" id="UP000838100">
    <property type="component" value="Unassembled WGS sequence"/>
</dbReference>
<dbReference type="RefSeq" id="WP_237444652.1">
    <property type="nucleotide sequence ID" value="NZ_CAKLPX010000002.1"/>
</dbReference>
<dbReference type="InterPro" id="IPR012349">
    <property type="entry name" value="Split_barrel_FMN-bd"/>
</dbReference>
<keyword evidence="4" id="KW-1185">Reference proteome</keyword>
<gene>
    <name evidence="3" type="primary">ddn</name>
    <name evidence="3" type="ORF">SIN8267_02068</name>
</gene>
<name>A0ABN8EHM9_9GAMM</name>
<keyword evidence="3" id="KW-0560">Oxidoreductase</keyword>
<comment type="catalytic activity">
    <reaction evidence="2">
        <text>oxidized coenzyme F420-(gamma-L-Glu)(n) + a quinol + H(+) = reduced coenzyme F420-(gamma-L-Glu)(n) + a quinone</text>
        <dbReference type="Rhea" id="RHEA:39663"/>
        <dbReference type="Rhea" id="RHEA-COMP:12939"/>
        <dbReference type="Rhea" id="RHEA-COMP:14378"/>
        <dbReference type="ChEBI" id="CHEBI:15378"/>
        <dbReference type="ChEBI" id="CHEBI:24646"/>
        <dbReference type="ChEBI" id="CHEBI:132124"/>
        <dbReference type="ChEBI" id="CHEBI:133980"/>
        <dbReference type="ChEBI" id="CHEBI:139511"/>
    </reaction>
</comment>
<dbReference type="PANTHER" id="PTHR39428">
    <property type="entry name" value="F420H(2)-DEPENDENT QUINONE REDUCTASE RV1261C"/>
    <property type="match status" value="1"/>
</dbReference>
<sequence length="165" mass="18714">MTKAPNSDQTNESIKPWSAGQERFGKWFIKRIGKWQTFVYELTGGRLWSRFLGVECAILTTTGRKSGAARKTPLLYLAQGDEVVMVASQGGMSSMPLWYRNLQATPEAVVQVGRDQRQMTARDANEQERAALWPQLDALYPGYQEYRARTDGVREIPIVIFTPRV</sequence>
<comment type="caution">
    <text evidence="3">The sequence shown here is derived from an EMBL/GenBank/DDBJ whole genome shotgun (WGS) entry which is preliminary data.</text>
</comment>
<reference evidence="3" key="1">
    <citation type="submission" date="2021-12" db="EMBL/GenBank/DDBJ databases">
        <authorList>
            <person name="Rodrigo-Torres L."/>
            <person name="Arahal R. D."/>
            <person name="Lucena T."/>
        </authorList>
    </citation>
    <scope>NUCLEOTIDE SEQUENCE</scope>
    <source>
        <strain evidence="3">CECT 8267</strain>
    </source>
</reference>
<dbReference type="EC" id="1.-.-.-" evidence="3"/>
<dbReference type="InterPro" id="IPR004378">
    <property type="entry name" value="F420H2_quin_Rdtase"/>
</dbReference>
<dbReference type="GO" id="GO:0016491">
    <property type="term" value="F:oxidoreductase activity"/>
    <property type="evidence" value="ECO:0007669"/>
    <property type="project" value="UniProtKB-KW"/>
</dbReference>
<comment type="similarity">
    <text evidence="1">Belongs to the F420H(2)-dependent quinone reductase family.</text>
</comment>
<dbReference type="Pfam" id="PF04075">
    <property type="entry name" value="F420H2_quin_red"/>
    <property type="match status" value="1"/>
</dbReference>